<evidence type="ECO:0000259" key="5">
    <source>
        <dbReference type="Pfam" id="PF02518"/>
    </source>
</evidence>
<keyword evidence="3" id="KW-0902">Two-component regulatory system</keyword>
<keyword evidence="8" id="KW-1185">Reference proteome</keyword>
<dbReference type="RefSeq" id="WP_246084152.1">
    <property type="nucleotide sequence ID" value="NZ_JBHMDG010000026.1"/>
</dbReference>
<evidence type="ECO:0000313" key="7">
    <source>
        <dbReference type="EMBL" id="MFB9314976.1"/>
    </source>
</evidence>
<evidence type="ECO:0000259" key="6">
    <source>
        <dbReference type="Pfam" id="PF19354"/>
    </source>
</evidence>
<protein>
    <submittedName>
        <fullName evidence="7">MacS family sensor histidine kinase</fullName>
    </submittedName>
</protein>
<name>A0ABV5KE89_9ACTN</name>
<comment type="caution">
    <text evidence="7">The sequence shown here is derived from an EMBL/GenBank/DDBJ whole genome shotgun (WGS) entry which is preliminary data.</text>
</comment>
<proteinExistence type="predicted"/>
<reference evidence="7 8" key="1">
    <citation type="submission" date="2024-09" db="EMBL/GenBank/DDBJ databases">
        <authorList>
            <person name="Sun Q."/>
            <person name="Mori K."/>
        </authorList>
    </citation>
    <scope>NUCLEOTIDE SEQUENCE [LARGE SCALE GENOMIC DNA]</scope>
    <source>
        <strain evidence="7 8">JCM 9626</strain>
    </source>
</reference>
<accession>A0ABV5KE89</accession>
<dbReference type="InterPro" id="IPR036890">
    <property type="entry name" value="HATPase_C_sf"/>
</dbReference>
<feature type="domain" description="DUF5931" evidence="6">
    <location>
        <begin position="13"/>
        <end position="168"/>
    </location>
</feature>
<dbReference type="SUPFAM" id="SSF55874">
    <property type="entry name" value="ATPase domain of HSP90 chaperone/DNA topoisomerase II/histidine kinase"/>
    <property type="match status" value="1"/>
</dbReference>
<dbReference type="GO" id="GO:0016301">
    <property type="term" value="F:kinase activity"/>
    <property type="evidence" value="ECO:0007669"/>
    <property type="project" value="UniProtKB-KW"/>
</dbReference>
<keyword evidence="4" id="KW-0812">Transmembrane</keyword>
<evidence type="ECO:0000256" key="2">
    <source>
        <dbReference type="ARBA" id="ARBA00022777"/>
    </source>
</evidence>
<evidence type="ECO:0000256" key="3">
    <source>
        <dbReference type="ARBA" id="ARBA00023012"/>
    </source>
</evidence>
<keyword evidence="4" id="KW-0472">Membrane</keyword>
<feature type="transmembrane region" description="Helical" evidence="4">
    <location>
        <begin position="155"/>
        <end position="176"/>
    </location>
</feature>
<dbReference type="InterPro" id="IPR045975">
    <property type="entry name" value="DUF5931"/>
</dbReference>
<dbReference type="PANTHER" id="PTHR24421:SF61">
    <property type="entry name" value="OXYGEN SENSOR HISTIDINE KINASE NREB"/>
    <property type="match status" value="1"/>
</dbReference>
<dbReference type="InterPro" id="IPR003594">
    <property type="entry name" value="HATPase_dom"/>
</dbReference>
<gene>
    <name evidence="7" type="primary">macS</name>
    <name evidence="7" type="ORF">ACFFRI_18095</name>
</gene>
<feature type="transmembrane region" description="Helical" evidence="4">
    <location>
        <begin position="79"/>
        <end position="99"/>
    </location>
</feature>
<evidence type="ECO:0000256" key="1">
    <source>
        <dbReference type="ARBA" id="ARBA00022679"/>
    </source>
</evidence>
<dbReference type="Gene3D" id="3.30.565.10">
    <property type="entry name" value="Histidine kinase-like ATPase, C-terminal domain"/>
    <property type="match status" value="1"/>
</dbReference>
<dbReference type="EMBL" id="JBHMDG010000026">
    <property type="protein sequence ID" value="MFB9314976.1"/>
    <property type="molecule type" value="Genomic_DNA"/>
</dbReference>
<feature type="transmembrane region" description="Helical" evidence="4">
    <location>
        <begin position="20"/>
        <end position="41"/>
    </location>
</feature>
<sequence>MRGVRTAVGIRAAVAVEDRLFRAVAVLRVVVLVNAVGLALYRGVDNYDHPTAGYVLLAVMVAWTAFATWAYADAARRGVALLGADLALTLTLLALTPLVKGPWFNATVPGFWVMAALFAWAIRFRTPGGLVAGVLIGGADLFLRDELTQTNYSNFFLLMIGGPIVGFACGSLQQMAAERDEAQRAASTAAERVRLARVVHDGVLQVLALVQRRGAELGGDGAELGRLAGEQEKRLRTLIRTQDALRDEVDTGLVDLADALTRLRDRPGVDVAVPGGVVDLPAATAHEVVAVVRACLDNVERHVGEGAPAWVLLESFADHVEVSVRDDGPGIPEGRLAEAAAQGRLGVAESIQGRVRDLGGTAVLTTGSFGTEWELSVPRR</sequence>
<keyword evidence="1" id="KW-0808">Transferase</keyword>
<organism evidence="7 8">
    <name type="scientific">Nocardioides plantarum</name>
    <dbReference type="NCBI Taxonomy" id="29299"/>
    <lineage>
        <taxon>Bacteria</taxon>
        <taxon>Bacillati</taxon>
        <taxon>Actinomycetota</taxon>
        <taxon>Actinomycetes</taxon>
        <taxon>Propionibacteriales</taxon>
        <taxon>Nocardioidaceae</taxon>
        <taxon>Nocardioides</taxon>
    </lineage>
</organism>
<evidence type="ECO:0000313" key="8">
    <source>
        <dbReference type="Proteomes" id="UP001589750"/>
    </source>
</evidence>
<dbReference type="PANTHER" id="PTHR24421">
    <property type="entry name" value="NITRATE/NITRITE SENSOR PROTEIN NARX-RELATED"/>
    <property type="match status" value="1"/>
</dbReference>
<dbReference type="Pfam" id="PF19354">
    <property type="entry name" value="DUF5931"/>
    <property type="match status" value="1"/>
</dbReference>
<evidence type="ECO:0000256" key="4">
    <source>
        <dbReference type="SAM" id="Phobius"/>
    </source>
</evidence>
<feature type="domain" description="Histidine kinase/HSP90-like ATPase" evidence="5">
    <location>
        <begin position="288"/>
        <end position="364"/>
    </location>
</feature>
<dbReference type="Pfam" id="PF02518">
    <property type="entry name" value="HATPase_c"/>
    <property type="match status" value="1"/>
</dbReference>
<feature type="transmembrane region" description="Helical" evidence="4">
    <location>
        <begin position="53"/>
        <end position="72"/>
    </location>
</feature>
<feature type="transmembrane region" description="Helical" evidence="4">
    <location>
        <begin position="111"/>
        <end position="143"/>
    </location>
</feature>
<keyword evidence="4" id="KW-1133">Transmembrane helix</keyword>
<dbReference type="InterPro" id="IPR050482">
    <property type="entry name" value="Sensor_HK_TwoCompSys"/>
</dbReference>
<dbReference type="Proteomes" id="UP001589750">
    <property type="component" value="Unassembled WGS sequence"/>
</dbReference>
<dbReference type="NCBIfam" id="NF047322">
    <property type="entry name" value="HK_morpho_MacS"/>
    <property type="match status" value="1"/>
</dbReference>
<keyword evidence="2 7" id="KW-0418">Kinase</keyword>